<keyword evidence="1" id="KW-1133">Transmembrane helix</keyword>
<evidence type="ECO:0000313" key="3">
    <source>
        <dbReference type="Proteomes" id="UP000032679"/>
    </source>
</evidence>
<organism evidence="2 3">
    <name type="scientific">Tanticharoenia sakaeratensis NBRC 103193</name>
    <dbReference type="NCBI Taxonomy" id="1231623"/>
    <lineage>
        <taxon>Bacteria</taxon>
        <taxon>Pseudomonadati</taxon>
        <taxon>Pseudomonadota</taxon>
        <taxon>Alphaproteobacteria</taxon>
        <taxon>Acetobacterales</taxon>
        <taxon>Acetobacteraceae</taxon>
        <taxon>Tanticharoenia</taxon>
    </lineage>
</organism>
<feature type="transmembrane region" description="Helical" evidence="1">
    <location>
        <begin position="34"/>
        <end position="62"/>
    </location>
</feature>
<feature type="transmembrane region" description="Helical" evidence="1">
    <location>
        <begin position="155"/>
        <end position="174"/>
    </location>
</feature>
<reference evidence="2 3" key="1">
    <citation type="submission" date="2012-10" db="EMBL/GenBank/DDBJ databases">
        <title>Genome sequencing of Tanticharoenia sakaeratensis NBRC 103193.</title>
        <authorList>
            <person name="Azuma Y."/>
            <person name="Hadano H."/>
            <person name="Hirakawa H."/>
            <person name="Matsushita K."/>
        </authorList>
    </citation>
    <scope>NUCLEOTIDE SEQUENCE [LARGE SCALE GENOMIC DNA]</scope>
    <source>
        <strain evidence="2 3">NBRC 103193</strain>
    </source>
</reference>
<dbReference type="OrthoDB" id="9807111at2"/>
<dbReference type="InterPro" id="IPR006726">
    <property type="entry name" value="PHBA_efflux_AaeB/fusaric-R"/>
</dbReference>
<keyword evidence="3" id="KW-1185">Reference proteome</keyword>
<name>A0A0D6MLP6_9PROT</name>
<dbReference type="EMBL" id="BALE01000025">
    <property type="protein sequence ID" value="GAN54597.1"/>
    <property type="molecule type" value="Genomic_DNA"/>
</dbReference>
<evidence type="ECO:0000256" key="1">
    <source>
        <dbReference type="SAM" id="Phobius"/>
    </source>
</evidence>
<dbReference type="GO" id="GO:0022857">
    <property type="term" value="F:transmembrane transporter activity"/>
    <property type="evidence" value="ECO:0007669"/>
    <property type="project" value="InterPro"/>
</dbReference>
<feature type="transmembrane region" description="Helical" evidence="1">
    <location>
        <begin position="101"/>
        <end position="119"/>
    </location>
</feature>
<comment type="caution">
    <text evidence="2">The sequence shown here is derived from an EMBL/GenBank/DDBJ whole genome shotgun (WGS) entry which is preliminary data.</text>
</comment>
<gene>
    <name evidence="2" type="ORF">Tasa_025_028</name>
</gene>
<keyword evidence="1" id="KW-0812">Transmembrane</keyword>
<evidence type="ECO:0000313" key="2">
    <source>
        <dbReference type="EMBL" id="GAN54597.1"/>
    </source>
</evidence>
<dbReference type="AlphaFoldDB" id="A0A0D6MLP6"/>
<feature type="transmembrane region" description="Helical" evidence="1">
    <location>
        <begin position="441"/>
        <end position="461"/>
    </location>
</feature>
<feature type="transmembrane region" description="Helical" evidence="1">
    <location>
        <begin position="126"/>
        <end position="143"/>
    </location>
</feature>
<feature type="transmembrane region" description="Helical" evidence="1">
    <location>
        <begin position="496"/>
        <end position="514"/>
    </location>
</feature>
<feature type="transmembrane region" description="Helical" evidence="1">
    <location>
        <begin position="414"/>
        <end position="435"/>
    </location>
</feature>
<accession>A0A0D6MLP6</accession>
<feature type="transmembrane region" description="Helical" evidence="1">
    <location>
        <begin position="12"/>
        <end position="28"/>
    </location>
</feature>
<dbReference type="Proteomes" id="UP000032679">
    <property type="component" value="Unassembled WGS sequence"/>
</dbReference>
<feature type="transmembrane region" description="Helical" evidence="1">
    <location>
        <begin position="466"/>
        <end position="484"/>
    </location>
</feature>
<feature type="transmembrane region" description="Helical" evidence="1">
    <location>
        <begin position="74"/>
        <end position="95"/>
    </location>
</feature>
<dbReference type="GO" id="GO:0005886">
    <property type="term" value="C:plasma membrane"/>
    <property type="evidence" value="ECO:0007669"/>
    <property type="project" value="InterPro"/>
</dbReference>
<dbReference type="RefSeq" id="WP_048849137.1">
    <property type="nucleotide sequence ID" value="NZ_BALE01000025.1"/>
</dbReference>
<proteinExistence type="predicted"/>
<dbReference type="Pfam" id="PF04632">
    <property type="entry name" value="FUSC"/>
    <property type="match status" value="1"/>
</dbReference>
<protein>
    <recommendedName>
        <fullName evidence="4">Fusaric acid resistance protein</fullName>
    </recommendedName>
</protein>
<evidence type="ECO:0008006" key="4">
    <source>
        <dbReference type="Google" id="ProtNLM"/>
    </source>
</evidence>
<keyword evidence="1" id="KW-0472">Membrane</keyword>
<dbReference type="STRING" id="1231623.Tasa_025_028"/>
<feature type="transmembrane region" description="Helical" evidence="1">
    <location>
        <begin position="364"/>
        <end position="382"/>
    </location>
</feature>
<sequence length="685" mass="72517">MTVRTADARGWFRPLALSAAVLPAGWLGFSVRTWLALCLGLATAFWCQISSPAGTAVTVMILAQPLRGQALSKAAYRLVGTFAGVVVSIILVSCFSQDRPIFLGGVALWLAFCTLVGSLERDFRAYGALLAGYTVTLVAVNSIDRPDSVFDAAMSRASGIGIGVAATTVVALLTGTPEVWRKLIDEMDGLAGRIATIGRTGLGEGAVPDPMEMISLSAAVLALLGRMSHARTEMEHARIRLRGARCGIVGMLTVLSAARGLADLRSRTGIADIVLRHTQRHHAGPHEYAERDVVLQRLLDDILAEDPTFQPTPMDALYLERAAILIASRRRIAAGMETLRHATPLRDVPPTGPLWRRPDWAGSFVNAGRTLIGFTLFAGIWIALGQPAAETALAQAALALCLAAMMADTVPFGVGAMVGTACACMLAVALHFFVLPHVQDMVTLSFVLLPSTVVFCILLLIPRFSAIGFFFGVFLPVILGLGNHNDYDPDVMTNRIVFYLLAGCLSFIALALLFPTNHRHIRLRAAADIGHDLLLEFQGRGPGPAAERLSLKYDRLGHALAATRKRPVQGLASARVFGRLVAFEDIASAIARAGQDLDRAAAIPALAAHAAPARAALAHAPAPGVADALARHAAALLTEPPRDAVQASGNHLRAVLASAGAQAVSDLLATHANALRRYGLAGART</sequence>